<evidence type="ECO:0000256" key="4">
    <source>
        <dbReference type="ARBA" id="ARBA00022884"/>
    </source>
</evidence>
<evidence type="ECO:0000256" key="3">
    <source>
        <dbReference type="ARBA" id="ARBA00022737"/>
    </source>
</evidence>
<feature type="domain" description="RRM" evidence="11">
    <location>
        <begin position="171"/>
        <end position="244"/>
    </location>
</feature>
<keyword evidence="5" id="KW-0221">Differentiation</keyword>
<dbReference type="SUPFAM" id="SSF54928">
    <property type="entry name" value="RNA-binding domain, RBD"/>
    <property type="match status" value="1"/>
</dbReference>
<keyword evidence="6" id="KW-0576">Peroxisome</keyword>
<keyword evidence="3" id="KW-0677">Repeat</keyword>
<dbReference type="InterPro" id="IPR035979">
    <property type="entry name" value="RBD_domain_sf"/>
</dbReference>
<dbReference type="Proteomes" id="UP000759131">
    <property type="component" value="Unassembled WGS sequence"/>
</dbReference>
<proteinExistence type="predicted"/>
<dbReference type="EMBL" id="CAJPIZ010006015">
    <property type="protein sequence ID" value="CAG2109142.1"/>
    <property type="molecule type" value="Genomic_DNA"/>
</dbReference>
<name>A0A7R9KTF5_9ACAR</name>
<comment type="subcellular location">
    <subcellularLocation>
        <location evidence="1">Peroxisome</location>
    </subcellularLocation>
</comment>
<dbReference type="PANTHER" id="PTHR14379:SF3">
    <property type="entry name" value="MEIOSIS REGULATOR AND MRNA STABILITY FACTOR 1"/>
    <property type="match status" value="1"/>
</dbReference>
<dbReference type="GO" id="GO:0005777">
    <property type="term" value="C:peroxisome"/>
    <property type="evidence" value="ECO:0007669"/>
    <property type="project" value="UniProtKB-SubCell"/>
</dbReference>
<feature type="region of interest" description="Disordered" evidence="10">
    <location>
        <begin position="467"/>
        <end position="513"/>
    </location>
</feature>
<dbReference type="AlphaFoldDB" id="A0A7R9KTF5"/>
<protein>
    <recommendedName>
        <fullName evidence="2">Meiosis regulator and mRNA stability factor 1</fullName>
    </recommendedName>
    <alternativeName>
        <fullName evidence="8">Limkain-b1</fullName>
    </alternativeName>
</protein>
<feature type="region of interest" description="Disordered" evidence="10">
    <location>
        <begin position="243"/>
        <end position="267"/>
    </location>
</feature>
<evidence type="ECO:0000256" key="10">
    <source>
        <dbReference type="SAM" id="MobiDB-lite"/>
    </source>
</evidence>
<evidence type="ECO:0000256" key="8">
    <source>
        <dbReference type="ARBA" id="ARBA00030116"/>
    </source>
</evidence>
<evidence type="ECO:0000256" key="5">
    <source>
        <dbReference type="ARBA" id="ARBA00022943"/>
    </source>
</evidence>
<keyword evidence="13" id="KW-1185">Reference proteome</keyword>
<dbReference type="InterPro" id="IPR024768">
    <property type="entry name" value="Marf1"/>
</dbReference>
<dbReference type="GO" id="GO:0051321">
    <property type="term" value="P:meiotic cell cycle"/>
    <property type="evidence" value="ECO:0007669"/>
    <property type="project" value="UniProtKB-KW"/>
</dbReference>
<organism evidence="12">
    <name type="scientific">Medioppia subpectinata</name>
    <dbReference type="NCBI Taxonomy" id="1979941"/>
    <lineage>
        <taxon>Eukaryota</taxon>
        <taxon>Metazoa</taxon>
        <taxon>Ecdysozoa</taxon>
        <taxon>Arthropoda</taxon>
        <taxon>Chelicerata</taxon>
        <taxon>Arachnida</taxon>
        <taxon>Acari</taxon>
        <taxon>Acariformes</taxon>
        <taxon>Sarcoptiformes</taxon>
        <taxon>Oribatida</taxon>
        <taxon>Brachypylina</taxon>
        <taxon>Oppioidea</taxon>
        <taxon>Oppiidae</taxon>
        <taxon>Medioppia</taxon>
    </lineage>
</organism>
<evidence type="ECO:0000256" key="2">
    <source>
        <dbReference type="ARBA" id="ARBA00022152"/>
    </source>
</evidence>
<dbReference type="Pfam" id="PF11608">
    <property type="entry name" value="RRM_MARF1"/>
    <property type="match status" value="1"/>
</dbReference>
<reference evidence="12" key="1">
    <citation type="submission" date="2020-11" db="EMBL/GenBank/DDBJ databases">
        <authorList>
            <person name="Tran Van P."/>
        </authorList>
    </citation>
    <scope>NUCLEOTIDE SEQUENCE</scope>
</reference>
<dbReference type="GO" id="GO:0004540">
    <property type="term" value="F:RNA nuclease activity"/>
    <property type="evidence" value="ECO:0007669"/>
    <property type="project" value="InterPro"/>
</dbReference>
<evidence type="ECO:0000256" key="7">
    <source>
        <dbReference type="ARBA" id="ARBA00023254"/>
    </source>
</evidence>
<sequence>MSGPPKSPLGIFCDIENCAVPKNANASDVAKRIRQHIQTAHPECGYAKEFFIAGDIRRMDAHVCESLDRNGVVVVHVNSTAKNAADDKLKELIDMFVDKFGSDSVLVVITGDINFAQPIRGARRKEIAVVLIHGTSHSRDLKNLVDESYLFEDVIKGCETITKEEKQLNPAYLKVSNLPKERSNASIVNRLSHLSANCGGKVEGVVSGEAVIRFGCKDDAQRALQRMAGKDCLGRKIGVKLMDSAPKTPTKGSHPINDKPNTTDSKDSCKSVIKGLFTKKDENVTQLVRKLVKDWNDSQINPNIITFVNRGGKDDGKVTLFVTTTTAHNNHLLFTAAKKHLKEKDGIKWFKFIQKPQTNQNEAKAEAKSQPNSPQFEENSCKSVLKGMETKKDDNVLRIVRELVKSWSDTTVNTTLIADVKRDKKFTQRDGKALLFVMAVNPESSIALVNAGNRHLKDGLQWSHYKPKARKDSEVDTESNASDLDRNLLTKSSNDDKHSLATPVSNASNESDNDMDRYLAEKASYESYSNQYPFCISATRKWSGQNWWFLTENPKRSAFKTPFYLTNTPFNTPEPMYYLTTTPYYSTQTPYYLSLYESNQTRYYSWDGFESEEPGCVLS</sequence>
<evidence type="ECO:0000256" key="9">
    <source>
        <dbReference type="PROSITE-ProRule" id="PRU00176"/>
    </source>
</evidence>
<dbReference type="GO" id="GO:0003723">
    <property type="term" value="F:RNA binding"/>
    <property type="evidence" value="ECO:0007669"/>
    <property type="project" value="UniProtKB-UniRule"/>
</dbReference>
<dbReference type="InterPro" id="IPR012677">
    <property type="entry name" value="Nucleotide-bd_a/b_plait_sf"/>
</dbReference>
<gene>
    <name evidence="12" type="ORF">OSB1V03_LOCUS9133</name>
</gene>
<evidence type="ECO:0000256" key="6">
    <source>
        <dbReference type="ARBA" id="ARBA00023140"/>
    </source>
</evidence>
<evidence type="ECO:0000259" key="11">
    <source>
        <dbReference type="PROSITE" id="PS50102"/>
    </source>
</evidence>
<dbReference type="PROSITE" id="PS50102">
    <property type="entry name" value="RRM"/>
    <property type="match status" value="1"/>
</dbReference>
<evidence type="ECO:0000313" key="12">
    <source>
        <dbReference type="EMBL" id="CAD7628712.1"/>
    </source>
</evidence>
<dbReference type="InterPro" id="IPR021139">
    <property type="entry name" value="NYN"/>
</dbReference>
<accession>A0A7R9KTF5</accession>
<dbReference type="GO" id="GO:1905762">
    <property type="term" value="F:CCR4-NOT complex binding"/>
    <property type="evidence" value="ECO:0007669"/>
    <property type="project" value="TreeGrafter"/>
</dbReference>
<evidence type="ECO:0000313" key="13">
    <source>
        <dbReference type="Proteomes" id="UP000759131"/>
    </source>
</evidence>
<dbReference type="GO" id="GO:0010468">
    <property type="term" value="P:regulation of gene expression"/>
    <property type="evidence" value="ECO:0007669"/>
    <property type="project" value="InterPro"/>
</dbReference>
<dbReference type="Gene3D" id="3.30.70.330">
    <property type="match status" value="1"/>
</dbReference>
<dbReference type="OrthoDB" id="6511403at2759"/>
<dbReference type="GO" id="GO:0048477">
    <property type="term" value="P:oogenesis"/>
    <property type="evidence" value="ECO:0007669"/>
    <property type="project" value="UniProtKB-KW"/>
</dbReference>
<dbReference type="Pfam" id="PF01936">
    <property type="entry name" value="NYN"/>
    <property type="match status" value="1"/>
</dbReference>
<evidence type="ECO:0000256" key="1">
    <source>
        <dbReference type="ARBA" id="ARBA00004275"/>
    </source>
</evidence>
<keyword evidence="5" id="KW-0896">Oogenesis</keyword>
<feature type="compositionally biased region" description="Basic and acidic residues" evidence="10">
    <location>
        <begin position="483"/>
        <end position="499"/>
    </location>
</feature>
<keyword evidence="7" id="KW-0469">Meiosis</keyword>
<dbReference type="EMBL" id="OC860590">
    <property type="protein sequence ID" value="CAD7628712.1"/>
    <property type="molecule type" value="Genomic_DNA"/>
</dbReference>
<dbReference type="PANTHER" id="PTHR14379">
    <property type="entry name" value="LIMKAIN B LKAP"/>
    <property type="match status" value="1"/>
</dbReference>
<dbReference type="InterPro" id="IPR034189">
    <property type="entry name" value="MARF1_RRM1"/>
</dbReference>
<dbReference type="InterPro" id="IPR000504">
    <property type="entry name" value="RRM_dom"/>
</dbReference>
<keyword evidence="4 9" id="KW-0694">RNA-binding</keyword>